<dbReference type="PANTHER" id="PTHR30576:SF0">
    <property type="entry name" value="UNDECAPRENYL-PHOSPHATE N-ACETYLGALACTOSAMINYL 1-PHOSPHATE TRANSFERASE-RELATED"/>
    <property type="match status" value="1"/>
</dbReference>
<evidence type="ECO:0000256" key="5">
    <source>
        <dbReference type="ARBA" id="ARBA00022989"/>
    </source>
</evidence>
<evidence type="ECO:0000313" key="9">
    <source>
        <dbReference type="EMBL" id="OGY34118.1"/>
    </source>
</evidence>
<dbReference type="InterPro" id="IPR003362">
    <property type="entry name" value="Bact_transf"/>
</dbReference>
<dbReference type="AlphaFoldDB" id="A0A1G1X289"/>
<keyword evidence="5 7" id="KW-1133">Transmembrane helix</keyword>
<dbReference type="InterPro" id="IPR017475">
    <property type="entry name" value="EPS_sugar_tfrase"/>
</dbReference>
<evidence type="ECO:0000259" key="8">
    <source>
        <dbReference type="Pfam" id="PF02397"/>
    </source>
</evidence>
<organism evidence="9 10">
    <name type="scientific">Candidatus Andersenbacteria bacterium RIFCSPHIGHO2_12_FULL_45_11</name>
    <dbReference type="NCBI Taxonomy" id="1797281"/>
    <lineage>
        <taxon>Bacteria</taxon>
        <taxon>Candidatus Anderseniibacteriota</taxon>
    </lineage>
</organism>
<protein>
    <recommendedName>
        <fullName evidence="8">Bacterial sugar transferase domain-containing protein</fullName>
    </recommendedName>
</protein>
<dbReference type="PANTHER" id="PTHR30576">
    <property type="entry name" value="COLANIC BIOSYNTHESIS UDP-GLUCOSE LIPID CARRIER TRANSFERASE"/>
    <property type="match status" value="1"/>
</dbReference>
<evidence type="ECO:0000256" key="7">
    <source>
        <dbReference type="SAM" id="Phobius"/>
    </source>
</evidence>
<gene>
    <name evidence="9" type="ORF">A3D99_01840</name>
</gene>
<dbReference type="Pfam" id="PF02397">
    <property type="entry name" value="Bac_transf"/>
    <property type="match status" value="1"/>
</dbReference>
<feature type="transmembrane region" description="Helical" evidence="7">
    <location>
        <begin position="7"/>
        <end position="30"/>
    </location>
</feature>
<evidence type="ECO:0000256" key="4">
    <source>
        <dbReference type="ARBA" id="ARBA00022692"/>
    </source>
</evidence>
<feature type="transmembrane region" description="Helical" evidence="7">
    <location>
        <begin position="86"/>
        <end position="106"/>
    </location>
</feature>
<feature type="transmembrane region" description="Helical" evidence="7">
    <location>
        <begin position="270"/>
        <end position="291"/>
    </location>
</feature>
<feature type="transmembrane region" description="Helical" evidence="7">
    <location>
        <begin position="50"/>
        <end position="74"/>
    </location>
</feature>
<evidence type="ECO:0000313" key="10">
    <source>
        <dbReference type="Proteomes" id="UP000177528"/>
    </source>
</evidence>
<dbReference type="GO" id="GO:0016780">
    <property type="term" value="F:phosphotransferase activity, for other substituted phosphate groups"/>
    <property type="evidence" value="ECO:0007669"/>
    <property type="project" value="TreeGrafter"/>
</dbReference>
<evidence type="ECO:0000256" key="6">
    <source>
        <dbReference type="ARBA" id="ARBA00023136"/>
    </source>
</evidence>
<feature type="domain" description="Bacterial sugar transferase" evidence="8">
    <location>
        <begin position="268"/>
        <end position="467"/>
    </location>
</feature>
<dbReference type="NCBIfam" id="TIGR03025">
    <property type="entry name" value="EPS_sugtrans"/>
    <property type="match status" value="1"/>
</dbReference>
<comment type="caution">
    <text evidence="9">The sequence shown here is derived from an EMBL/GenBank/DDBJ whole genome shotgun (WGS) entry which is preliminary data.</text>
</comment>
<comment type="similarity">
    <text evidence="2">Belongs to the bacterial sugar transferase family.</text>
</comment>
<dbReference type="Proteomes" id="UP000177528">
    <property type="component" value="Unassembled WGS sequence"/>
</dbReference>
<keyword evidence="6 7" id="KW-0472">Membrane</keyword>
<evidence type="ECO:0000256" key="1">
    <source>
        <dbReference type="ARBA" id="ARBA00004141"/>
    </source>
</evidence>
<proteinExistence type="inferred from homology"/>
<comment type="subcellular location">
    <subcellularLocation>
        <location evidence="1">Membrane</location>
        <topology evidence="1">Multi-pass membrane protein</topology>
    </subcellularLocation>
</comment>
<name>A0A1G1X289_9BACT</name>
<dbReference type="GO" id="GO:0016020">
    <property type="term" value="C:membrane"/>
    <property type="evidence" value="ECO:0007669"/>
    <property type="project" value="UniProtKB-SubCell"/>
</dbReference>
<sequence>MKRSELFFGAILVPIDFVALLFASAAAYYLRLSNVAQGVRPAVFEFDLPFAEYMQLSAIVALVIIGLFAIHGLYAMRVTRKVLDEVTQIFSGISIGIMLVILYIFLSAELFQSRFIIITAYVFAFVFVSIGRMLVREIQHVLLRRGMGVHRVVLAGNGPFAAELTKIFARKRELGYVVVAQLDTIAWEPLQQVYNRHGIDEIIQTNPTLTDVDNLVLLDFSEQYKIEYRYVPNIFETHAMNVQYRQIGSVPVLELSRTPLDGWGRITKRVLDVVGSFLGIIFLSPLLVATVCMIRKNSSGPILYRQIRAGRNMVPFEILKFRSMYSEYCVGPRYGGLPAQQKYQELKGKANERTGPLFKMRNDPRITSVGRFIRKWRIDELPQLFNVLRGEMSLLGPRPHLPEEVALYNKHHRKLFTIKPGMSGMAQVSGNAGLAFEEEAKLDIAYIENWSMWLDIILLMKTIGILFRDKNAV</sequence>
<evidence type="ECO:0000256" key="3">
    <source>
        <dbReference type="ARBA" id="ARBA00022679"/>
    </source>
</evidence>
<keyword evidence="4 7" id="KW-0812">Transmembrane</keyword>
<evidence type="ECO:0000256" key="2">
    <source>
        <dbReference type="ARBA" id="ARBA00006464"/>
    </source>
</evidence>
<dbReference type="Pfam" id="PF13727">
    <property type="entry name" value="CoA_binding_3"/>
    <property type="match status" value="1"/>
</dbReference>
<dbReference type="EMBL" id="MHHR01000022">
    <property type="protein sequence ID" value="OGY34118.1"/>
    <property type="molecule type" value="Genomic_DNA"/>
</dbReference>
<accession>A0A1G1X289</accession>
<reference evidence="9 10" key="1">
    <citation type="journal article" date="2016" name="Nat. Commun.">
        <title>Thousands of microbial genomes shed light on interconnected biogeochemical processes in an aquifer system.</title>
        <authorList>
            <person name="Anantharaman K."/>
            <person name="Brown C.T."/>
            <person name="Hug L.A."/>
            <person name="Sharon I."/>
            <person name="Castelle C.J."/>
            <person name="Probst A.J."/>
            <person name="Thomas B.C."/>
            <person name="Singh A."/>
            <person name="Wilkins M.J."/>
            <person name="Karaoz U."/>
            <person name="Brodie E.L."/>
            <person name="Williams K.H."/>
            <person name="Hubbard S.S."/>
            <person name="Banfield J.F."/>
        </authorList>
    </citation>
    <scope>NUCLEOTIDE SEQUENCE [LARGE SCALE GENOMIC DNA]</scope>
</reference>
<keyword evidence="3" id="KW-0808">Transferase</keyword>
<feature type="transmembrane region" description="Helical" evidence="7">
    <location>
        <begin position="112"/>
        <end position="135"/>
    </location>
</feature>